<evidence type="ECO:0000313" key="3">
    <source>
        <dbReference type="EMBL" id="GMI04749.1"/>
    </source>
</evidence>
<feature type="compositionally biased region" description="Polar residues" evidence="1">
    <location>
        <begin position="78"/>
        <end position="96"/>
    </location>
</feature>
<evidence type="ECO:0000256" key="1">
    <source>
        <dbReference type="SAM" id="MobiDB-lite"/>
    </source>
</evidence>
<dbReference type="EMBL" id="BRXW01000077">
    <property type="protein sequence ID" value="GMI04749.1"/>
    <property type="molecule type" value="Genomic_DNA"/>
</dbReference>
<accession>A0A9W7F658</accession>
<sequence length="153" mass="17743">MLKKFINLKKHAYKPPVKEPPKLTPSNLIETWSPPSLNTPSFKSALDSNISSYESLESLPISTGPELDSDGWEIVTHKTSTSTHISRNISAQQTGHSKTHKRKRIKKRLCPEEGLGDFYRFQKKVKFKEERERVKEGWERDRERVRRLKGNIS</sequence>
<dbReference type="AlphaFoldDB" id="A0A9W7F658"/>
<dbReference type="Pfam" id="PF12923">
    <property type="entry name" value="RRP7"/>
    <property type="match status" value="1"/>
</dbReference>
<organism evidence="3 4">
    <name type="scientific">Triparma laevis f. longispina</name>
    <dbReference type="NCBI Taxonomy" id="1714387"/>
    <lineage>
        <taxon>Eukaryota</taxon>
        <taxon>Sar</taxon>
        <taxon>Stramenopiles</taxon>
        <taxon>Ochrophyta</taxon>
        <taxon>Bolidophyceae</taxon>
        <taxon>Parmales</taxon>
        <taxon>Triparmaceae</taxon>
        <taxon>Triparma</taxon>
    </lineage>
</organism>
<feature type="domain" description="Ribosomal RNA-processing protein 7 C-terminal" evidence="2">
    <location>
        <begin position="66"/>
        <end position="149"/>
    </location>
</feature>
<feature type="compositionally biased region" description="Basic residues" evidence="1">
    <location>
        <begin position="97"/>
        <end position="107"/>
    </location>
</feature>
<evidence type="ECO:0000313" key="4">
    <source>
        <dbReference type="Proteomes" id="UP001165122"/>
    </source>
</evidence>
<reference evidence="4" key="1">
    <citation type="journal article" date="2023" name="Commun. Biol.">
        <title>Genome analysis of Parmales, the sister group of diatoms, reveals the evolutionary specialization of diatoms from phago-mixotrophs to photoautotrophs.</title>
        <authorList>
            <person name="Ban H."/>
            <person name="Sato S."/>
            <person name="Yoshikawa S."/>
            <person name="Yamada K."/>
            <person name="Nakamura Y."/>
            <person name="Ichinomiya M."/>
            <person name="Sato N."/>
            <person name="Blanc-Mathieu R."/>
            <person name="Endo H."/>
            <person name="Kuwata A."/>
            <person name="Ogata H."/>
        </authorList>
    </citation>
    <scope>NUCLEOTIDE SEQUENCE [LARGE SCALE GENOMIC DNA]</scope>
    <source>
        <strain evidence="4">NIES 3700</strain>
    </source>
</reference>
<dbReference type="Proteomes" id="UP001165122">
    <property type="component" value="Unassembled WGS sequence"/>
</dbReference>
<gene>
    <name evidence="3" type="ORF">TrLO_g13948</name>
</gene>
<protein>
    <recommendedName>
        <fullName evidence="2">Ribosomal RNA-processing protein 7 C-terminal domain-containing protein</fullName>
    </recommendedName>
</protein>
<proteinExistence type="predicted"/>
<dbReference type="InterPro" id="IPR024326">
    <property type="entry name" value="RRP7_C"/>
</dbReference>
<keyword evidence="4" id="KW-1185">Reference proteome</keyword>
<comment type="caution">
    <text evidence="3">The sequence shown here is derived from an EMBL/GenBank/DDBJ whole genome shotgun (WGS) entry which is preliminary data.</text>
</comment>
<feature type="region of interest" description="Disordered" evidence="1">
    <location>
        <begin position="78"/>
        <end position="107"/>
    </location>
</feature>
<dbReference type="OrthoDB" id="5390at2759"/>
<name>A0A9W7F658_9STRA</name>
<evidence type="ECO:0000259" key="2">
    <source>
        <dbReference type="Pfam" id="PF12923"/>
    </source>
</evidence>